<feature type="transmembrane region" description="Helical" evidence="5">
    <location>
        <begin position="152"/>
        <end position="178"/>
    </location>
</feature>
<feature type="transmembrane region" description="Helical" evidence="5">
    <location>
        <begin position="122"/>
        <end position="146"/>
    </location>
</feature>
<dbReference type="AlphaFoldDB" id="A0A4P6JNS7"/>
<evidence type="ECO:0000313" key="8">
    <source>
        <dbReference type="Proteomes" id="UP000290365"/>
    </source>
</evidence>
<feature type="transmembrane region" description="Helical" evidence="5">
    <location>
        <begin position="248"/>
        <end position="270"/>
    </location>
</feature>
<dbReference type="InterPro" id="IPR013525">
    <property type="entry name" value="ABC2_TM"/>
</dbReference>
<organism evidence="7 8">
    <name type="scientific">Ktedonosporobacter rubrisoli</name>
    <dbReference type="NCBI Taxonomy" id="2509675"/>
    <lineage>
        <taxon>Bacteria</taxon>
        <taxon>Bacillati</taxon>
        <taxon>Chloroflexota</taxon>
        <taxon>Ktedonobacteria</taxon>
        <taxon>Ktedonobacterales</taxon>
        <taxon>Ktedonosporobacteraceae</taxon>
        <taxon>Ktedonosporobacter</taxon>
    </lineage>
</organism>
<feature type="transmembrane region" description="Helical" evidence="5">
    <location>
        <begin position="39"/>
        <end position="56"/>
    </location>
</feature>
<keyword evidence="4 5" id="KW-0472">Membrane</keyword>
<evidence type="ECO:0000256" key="5">
    <source>
        <dbReference type="RuleBase" id="RU361157"/>
    </source>
</evidence>
<comment type="similarity">
    <text evidence="5">Belongs to the ABC-2 integral membrane protein family.</text>
</comment>
<dbReference type="InterPro" id="IPR047817">
    <property type="entry name" value="ABC2_TM_bact-type"/>
</dbReference>
<dbReference type="Proteomes" id="UP000290365">
    <property type="component" value="Chromosome"/>
</dbReference>
<dbReference type="EMBL" id="CP035758">
    <property type="protein sequence ID" value="QBD76979.1"/>
    <property type="molecule type" value="Genomic_DNA"/>
</dbReference>
<comment type="subcellular location">
    <subcellularLocation>
        <location evidence="5">Cell membrane</location>
        <topology evidence="5">Multi-pass membrane protein</topology>
    </subcellularLocation>
    <subcellularLocation>
        <location evidence="1">Membrane</location>
        <topology evidence="1">Multi-pass membrane protein</topology>
    </subcellularLocation>
</comment>
<dbReference type="Pfam" id="PF01061">
    <property type="entry name" value="ABC2_membrane"/>
    <property type="match status" value="1"/>
</dbReference>
<keyword evidence="5" id="KW-1003">Cell membrane</keyword>
<proteinExistence type="inferred from homology"/>
<dbReference type="PANTHER" id="PTHR43229">
    <property type="entry name" value="NODULATION PROTEIN J"/>
    <property type="match status" value="1"/>
</dbReference>
<evidence type="ECO:0000256" key="4">
    <source>
        <dbReference type="ARBA" id="ARBA00023136"/>
    </source>
</evidence>
<accession>A0A4P6JNS7</accession>
<feature type="domain" description="ABC transmembrane type-2" evidence="6">
    <location>
        <begin position="39"/>
        <end position="272"/>
    </location>
</feature>
<dbReference type="InterPro" id="IPR000412">
    <property type="entry name" value="ABC_2_transport"/>
</dbReference>
<keyword evidence="2 5" id="KW-0812">Transmembrane</keyword>
<dbReference type="InterPro" id="IPR051784">
    <property type="entry name" value="Nod_factor_ABC_transporter"/>
</dbReference>
<gene>
    <name evidence="7" type="ORF">EPA93_13585</name>
</gene>
<feature type="transmembrane region" description="Helical" evidence="5">
    <location>
        <begin position="62"/>
        <end position="85"/>
    </location>
</feature>
<dbReference type="KEGG" id="kbs:EPA93_13585"/>
<feature type="transmembrane region" description="Helical" evidence="5">
    <location>
        <begin position="190"/>
        <end position="212"/>
    </location>
</feature>
<evidence type="ECO:0000256" key="1">
    <source>
        <dbReference type="ARBA" id="ARBA00004141"/>
    </source>
</evidence>
<keyword evidence="5" id="KW-0813">Transport</keyword>
<dbReference type="PIRSF" id="PIRSF006648">
    <property type="entry name" value="DrrB"/>
    <property type="match status" value="1"/>
</dbReference>
<dbReference type="GO" id="GO:0043190">
    <property type="term" value="C:ATP-binding cassette (ABC) transporter complex"/>
    <property type="evidence" value="ECO:0007669"/>
    <property type="project" value="InterPro"/>
</dbReference>
<name>A0A4P6JNS7_KTERU</name>
<dbReference type="OrthoDB" id="9788252at2"/>
<evidence type="ECO:0000256" key="3">
    <source>
        <dbReference type="ARBA" id="ARBA00022989"/>
    </source>
</evidence>
<dbReference type="RefSeq" id="WP_129888043.1">
    <property type="nucleotide sequence ID" value="NZ_CP035758.1"/>
</dbReference>
<evidence type="ECO:0000259" key="6">
    <source>
        <dbReference type="PROSITE" id="PS51012"/>
    </source>
</evidence>
<keyword evidence="8" id="KW-1185">Reference proteome</keyword>
<evidence type="ECO:0000313" key="7">
    <source>
        <dbReference type="EMBL" id="QBD76979.1"/>
    </source>
</evidence>
<sequence length="276" mass="30661">MSLSQAFPHTQEKGRMNITWNAILTIAGRDVMRFVRDPIRLAFAIIFPIVLVVGLVETLQSGFGHAVKFNLVTFSIVGMLAMTLFQTTMMGLTSMIEDRENDFTQELFIAPISRYAIVFGKIFGEALVAFGQGIILLLMSVLLFGVSLSLSALLLLILASLVVCLFGGAFGVLVVSVFNTQRAANQIMPFIIFPQFFLAGVFMPVNNLPWYLDVISKITPMLYTVDLIRGIVYAGTPQYHEVVLFHPLINLVVIAVLFLIFLIGGTMLFVRSERNR</sequence>
<protein>
    <recommendedName>
        <fullName evidence="5">Transport permease protein</fullName>
    </recommendedName>
</protein>
<reference evidence="7 8" key="1">
    <citation type="submission" date="2019-01" db="EMBL/GenBank/DDBJ databases">
        <title>Ktedonosporobacter rubrisoli SCAWS-G2.</title>
        <authorList>
            <person name="Huang Y."/>
            <person name="Yan B."/>
        </authorList>
    </citation>
    <scope>NUCLEOTIDE SEQUENCE [LARGE SCALE GENOMIC DNA]</scope>
    <source>
        <strain evidence="7 8">SCAWS-G2</strain>
    </source>
</reference>
<keyword evidence="3 5" id="KW-1133">Transmembrane helix</keyword>
<dbReference type="PANTHER" id="PTHR43229:SF2">
    <property type="entry name" value="NODULATION PROTEIN J"/>
    <property type="match status" value="1"/>
</dbReference>
<evidence type="ECO:0000256" key="2">
    <source>
        <dbReference type="ARBA" id="ARBA00022692"/>
    </source>
</evidence>
<dbReference type="PRINTS" id="PR00164">
    <property type="entry name" value="ABC2TRNSPORT"/>
</dbReference>
<dbReference type="PROSITE" id="PS51012">
    <property type="entry name" value="ABC_TM2"/>
    <property type="match status" value="1"/>
</dbReference>
<dbReference type="GO" id="GO:0140359">
    <property type="term" value="F:ABC-type transporter activity"/>
    <property type="evidence" value="ECO:0007669"/>
    <property type="project" value="InterPro"/>
</dbReference>